<gene>
    <name evidence="1" type="ORF">THITH_02240</name>
</gene>
<dbReference type="EMBL" id="CP007029">
    <property type="protein sequence ID" value="AHE97283.1"/>
    <property type="molecule type" value="Genomic_DNA"/>
</dbReference>
<evidence type="ECO:0000313" key="2">
    <source>
        <dbReference type="Proteomes" id="UP000005289"/>
    </source>
</evidence>
<protein>
    <submittedName>
        <fullName evidence="1">Uncharacterized protein</fullName>
    </submittedName>
</protein>
<dbReference type="OrthoDB" id="5297245at2"/>
<accession>W0DJW9</accession>
<name>W0DJW9_9GAMM</name>
<keyword evidence="2" id="KW-1185">Reference proteome</keyword>
<dbReference type="KEGG" id="tti:THITH_02240"/>
<dbReference type="RefSeq" id="WP_006746149.1">
    <property type="nucleotide sequence ID" value="NZ_CP007029.1"/>
</dbReference>
<dbReference type="Proteomes" id="UP000005289">
    <property type="component" value="Chromosome"/>
</dbReference>
<reference evidence="1 2" key="1">
    <citation type="submission" date="2013-12" db="EMBL/GenBank/DDBJ databases">
        <authorList>
            <consortium name="DOE Joint Genome Institute"/>
            <person name="Muyzer G."/>
            <person name="Huntemann M."/>
            <person name="Han J."/>
            <person name="Chen A."/>
            <person name="Kyrpides N."/>
            <person name="Mavromatis K."/>
            <person name="Markowitz V."/>
            <person name="Palaniappan K."/>
            <person name="Ivanova N."/>
            <person name="Schaumberg A."/>
            <person name="Pati A."/>
            <person name="Liolios K."/>
            <person name="Nordberg H.P."/>
            <person name="Cantor M.N."/>
            <person name="Hua S.X."/>
            <person name="Woyke T."/>
        </authorList>
    </citation>
    <scope>NUCLEOTIDE SEQUENCE [LARGE SCALE GENOMIC DNA]</scope>
    <source>
        <strain evidence="1 2">ARh 1</strain>
    </source>
</reference>
<dbReference type="STRING" id="713585.THITH_02240"/>
<sequence length="69" mass="7969">MANNHDPEMQDEYDFSHGVRGKYAARYREGTNLVKLDDDVASMFPDEQSVNEALRALVDIIHQHDKRHA</sequence>
<dbReference type="HOGENOM" id="CLU_173065_2_0_6"/>
<dbReference type="AlphaFoldDB" id="W0DJW9"/>
<evidence type="ECO:0000313" key="1">
    <source>
        <dbReference type="EMBL" id="AHE97283.1"/>
    </source>
</evidence>
<organism evidence="1 2">
    <name type="scientific">Thioalkalivibrio paradoxus ARh 1</name>
    <dbReference type="NCBI Taxonomy" id="713585"/>
    <lineage>
        <taxon>Bacteria</taxon>
        <taxon>Pseudomonadati</taxon>
        <taxon>Pseudomonadota</taxon>
        <taxon>Gammaproteobacteria</taxon>
        <taxon>Chromatiales</taxon>
        <taxon>Ectothiorhodospiraceae</taxon>
        <taxon>Thioalkalivibrio</taxon>
    </lineage>
</organism>
<proteinExistence type="predicted"/>